<dbReference type="AlphaFoldDB" id="A0A0G1X8C3"/>
<evidence type="ECO:0000313" key="1">
    <source>
        <dbReference type="EMBL" id="KKU98838.1"/>
    </source>
</evidence>
<evidence type="ECO:0000313" key="2">
    <source>
        <dbReference type="Proteomes" id="UP000034600"/>
    </source>
</evidence>
<dbReference type="EMBL" id="LCPO01000013">
    <property type="protein sequence ID" value="KKU98838.1"/>
    <property type="molecule type" value="Genomic_DNA"/>
</dbReference>
<protein>
    <submittedName>
        <fullName evidence="1">Uncharacterized protein</fullName>
    </submittedName>
</protein>
<name>A0A0G1X8C3_9BACT</name>
<comment type="caution">
    <text evidence="1">The sequence shown here is derived from an EMBL/GenBank/DDBJ whole genome shotgun (WGS) entry which is preliminary data.</text>
</comment>
<gene>
    <name evidence="1" type="ORF">UY32_C0013G0035</name>
</gene>
<accession>A0A0G1X8C3</accession>
<reference evidence="1 2" key="1">
    <citation type="journal article" date="2015" name="Nature">
        <title>rRNA introns, odd ribosomes, and small enigmatic genomes across a large radiation of phyla.</title>
        <authorList>
            <person name="Brown C.T."/>
            <person name="Hug L.A."/>
            <person name="Thomas B.C."/>
            <person name="Sharon I."/>
            <person name="Castelle C.J."/>
            <person name="Singh A."/>
            <person name="Wilkins M.J."/>
            <person name="Williams K.H."/>
            <person name="Banfield J.F."/>
        </authorList>
    </citation>
    <scope>NUCLEOTIDE SEQUENCE [LARGE SCALE GENOMIC DNA]</scope>
</reference>
<sequence length="33" mass="3997">MDVRDSVQWANGPCMKWGMRNPFLWLRKAANMW</sequence>
<proteinExistence type="predicted"/>
<organism evidence="1 2">
    <name type="scientific">Candidatus Jorgensenbacteria bacterium GW2011_GWC1_48_8</name>
    <dbReference type="NCBI Taxonomy" id="1618666"/>
    <lineage>
        <taxon>Bacteria</taxon>
        <taxon>Candidatus Joergenseniibacteriota</taxon>
    </lineage>
</organism>
<dbReference type="Proteomes" id="UP000034600">
    <property type="component" value="Unassembled WGS sequence"/>
</dbReference>